<organism evidence="2 3">
    <name type="scientific">Pacificimonas pallii</name>
    <dbReference type="NCBI Taxonomy" id="2827236"/>
    <lineage>
        <taxon>Bacteria</taxon>
        <taxon>Pseudomonadati</taxon>
        <taxon>Pseudomonadota</taxon>
        <taxon>Alphaproteobacteria</taxon>
        <taxon>Sphingomonadales</taxon>
        <taxon>Sphingosinicellaceae</taxon>
        <taxon>Pacificimonas</taxon>
    </lineage>
</organism>
<proteinExistence type="predicted"/>
<accession>A0ABS6SFN8</accession>
<keyword evidence="1" id="KW-0732">Signal</keyword>
<dbReference type="CDD" id="cd17511">
    <property type="entry name" value="YbjN_AmyR-like"/>
    <property type="match status" value="1"/>
</dbReference>
<dbReference type="EMBL" id="JAGSPA010000002">
    <property type="protein sequence ID" value="MBV7256667.1"/>
    <property type="molecule type" value="Genomic_DNA"/>
</dbReference>
<dbReference type="InterPro" id="IPR019660">
    <property type="entry name" value="Put_sensory_transdc_reg_YbjN"/>
</dbReference>
<sequence length="153" mass="16302">MKTTFIAAIMAAAATGSASAQNLTANPDAIAAVMQDAGYRATPGTDDVGDPKISSAAGGVNFDVLFYGCDGKNCKTVQFVAGWSTDDIFSLQAANDWNKENRFGSVYVDEEGDPIIKMDVNLEDGGMSAALFQDNLEYWESVVGGFYRDMVAR</sequence>
<protein>
    <submittedName>
        <fullName evidence="2">YbjN domain-containing protein</fullName>
    </submittedName>
</protein>
<dbReference type="Pfam" id="PF10722">
    <property type="entry name" value="YbjN"/>
    <property type="match status" value="1"/>
</dbReference>
<evidence type="ECO:0000313" key="3">
    <source>
        <dbReference type="Proteomes" id="UP000722336"/>
    </source>
</evidence>
<keyword evidence="3" id="KW-1185">Reference proteome</keyword>
<dbReference type="Proteomes" id="UP000722336">
    <property type="component" value="Unassembled WGS sequence"/>
</dbReference>
<evidence type="ECO:0000313" key="2">
    <source>
        <dbReference type="EMBL" id="MBV7256667.1"/>
    </source>
</evidence>
<feature type="signal peptide" evidence="1">
    <location>
        <begin position="1"/>
        <end position="20"/>
    </location>
</feature>
<comment type="caution">
    <text evidence="2">The sequence shown here is derived from an EMBL/GenBank/DDBJ whole genome shotgun (WGS) entry which is preliminary data.</text>
</comment>
<gene>
    <name evidence="2" type="ORF">KCG44_07700</name>
</gene>
<reference evidence="2 3" key="1">
    <citation type="submission" date="2021-04" db="EMBL/GenBank/DDBJ databases">
        <authorList>
            <person name="Pira H."/>
            <person name="Risdian C."/>
            <person name="Wink J."/>
        </authorList>
    </citation>
    <scope>NUCLEOTIDE SEQUENCE [LARGE SCALE GENOMIC DNA]</scope>
    <source>
        <strain evidence="2 3">WHA3</strain>
    </source>
</reference>
<dbReference type="RefSeq" id="WP_218445352.1">
    <property type="nucleotide sequence ID" value="NZ_JAGSPA010000002.1"/>
</dbReference>
<feature type="chain" id="PRO_5045089640" evidence="1">
    <location>
        <begin position="21"/>
        <end position="153"/>
    </location>
</feature>
<evidence type="ECO:0000256" key="1">
    <source>
        <dbReference type="SAM" id="SignalP"/>
    </source>
</evidence>
<name>A0ABS6SFN8_9SPHN</name>